<dbReference type="SUPFAM" id="SSF56112">
    <property type="entry name" value="Protein kinase-like (PK-like)"/>
    <property type="match status" value="1"/>
</dbReference>
<evidence type="ECO:0008006" key="3">
    <source>
        <dbReference type="Google" id="ProtNLM"/>
    </source>
</evidence>
<dbReference type="RefSeq" id="WP_263337493.1">
    <property type="nucleotide sequence ID" value="NZ_JAGSYH010000004.1"/>
</dbReference>
<protein>
    <recommendedName>
        <fullName evidence="3">Aminoglycoside phosphotransferase domain-containing protein</fullName>
    </recommendedName>
</protein>
<keyword evidence="2" id="KW-1185">Reference proteome</keyword>
<gene>
    <name evidence="1" type="ORF">ACFPT7_05930</name>
</gene>
<evidence type="ECO:0000313" key="2">
    <source>
        <dbReference type="Proteomes" id="UP001596091"/>
    </source>
</evidence>
<dbReference type="Proteomes" id="UP001596091">
    <property type="component" value="Unassembled WGS sequence"/>
</dbReference>
<dbReference type="EMBL" id="JBHSPH010000002">
    <property type="protein sequence ID" value="MFC5861823.1"/>
    <property type="molecule type" value="Genomic_DNA"/>
</dbReference>
<dbReference type="Gene3D" id="3.90.1200.10">
    <property type="match status" value="1"/>
</dbReference>
<dbReference type="InterPro" id="IPR011009">
    <property type="entry name" value="Kinase-like_dom_sf"/>
</dbReference>
<reference evidence="2" key="1">
    <citation type="journal article" date="2019" name="Int. J. Syst. Evol. Microbiol.">
        <title>The Global Catalogue of Microorganisms (GCM) 10K type strain sequencing project: providing services to taxonomists for standard genome sequencing and annotation.</title>
        <authorList>
            <consortium name="The Broad Institute Genomics Platform"/>
            <consortium name="The Broad Institute Genome Sequencing Center for Infectious Disease"/>
            <person name="Wu L."/>
            <person name="Ma J."/>
        </authorList>
    </citation>
    <scope>NUCLEOTIDE SEQUENCE [LARGE SCALE GENOMIC DNA]</scope>
    <source>
        <strain evidence="2">JCM 4087</strain>
    </source>
</reference>
<comment type="caution">
    <text evidence="1">The sequence shown here is derived from an EMBL/GenBank/DDBJ whole genome shotgun (WGS) entry which is preliminary data.</text>
</comment>
<name>A0ABW1EFP6_9BACT</name>
<sequence>MDESLEIADSMEYRIILVDDVSKAILALETINGYSLPHMSIPSRMRPAQQLCRAIHATWGLRVLILDFVTADNGNVCSAVAELLAGETPNRGFAKLAFDQLSSFDLSEQEIANVAEILKGTSQCALSRFGWIEEAAVWVEGTTGRTLSPRNEIEQWNAGRGFALIRFRMEDGDSYWLKATAPPNDHEFAITLCLSELSPDSLPPLVAARNDWNAWLMEQAGTPLADRPPEHVLTYAARTLASLQFQTADCPDVLLAAGAFDLRLPVLRSHIDPITEFLVIEMARQSSTKVAPLSRERLHGLADMLHEACERLESLGIPETLIHNDLSAGNILDDGTRCVFTDWSEAAISNPFLSCERLCRLNPDHSDQVRSIYRQTWSHRLSAAAIEEALALMPLLAIYAYLHGRGDWIKSKNHDAKFKSYARSLARHMDRAAENPNLSEILCR</sequence>
<proteinExistence type="predicted"/>
<organism evidence="1 2">
    <name type="scientific">Acidicapsa dinghuensis</name>
    <dbReference type="NCBI Taxonomy" id="2218256"/>
    <lineage>
        <taxon>Bacteria</taxon>
        <taxon>Pseudomonadati</taxon>
        <taxon>Acidobacteriota</taxon>
        <taxon>Terriglobia</taxon>
        <taxon>Terriglobales</taxon>
        <taxon>Acidobacteriaceae</taxon>
        <taxon>Acidicapsa</taxon>
    </lineage>
</organism>
<evidence type="ECO:0000313" key="1">
    <source>
        <dbReference type="EMBL" id="MFC5861823.1"/>
    </source>
</evidence>
<accession>A0ABW1EFP6</accession>